<dbReference type="EMBL" id="LT629804">
    <property type="protein sequence ID" value="SDU78002.1"/>
    <property type="molecule type" value="Genomic_DNA"/>
</dbReference>
<dbReference type="GO" id="GO:0003677">
    <property type="term" value="F:DNA binding"/>
    <property type="evidence" value="ECO:0007669"/>
    <property type="project" value="UniProtKB-KW"/>
</dbReference>
<reference evidence="6" key="1">
    <citation type="submission" date="2016-10" db="EMBL/GenBank/DDBJ databases">
        <authorList>
            <person name="Varghese N."/>
            <person name="Submissions S."/>
        </authorList>
    </citation>
    <scope>NUCLEOTIDE SEQUENCE [LARGE SCALE GENOMIC DNA]</scope>
    <source>
        <strain evidence="6">DSM 10002</strain>
    </source>
</reference>
<keyword evidence="1" id="KW-0238">DNA-binding</keyword>
<proteinExistence type="predicted"/>
<dbReference type="PANTHER" id="PTHR30204:SF58">
    <property type="entry name" value="HTH-TYPE TRANSCRIPTIONAL REGULATOR YFMP"/>
    <property type="match status" value="1"/>
</dbReference>
<dbReference type="NCBIfam" id="NF047375">
    <property type="entry name" value="HeatShock_HspR"/>
    <property type="match status" value="1"/>
</dbReference>
<dbReference type="SUPFAM" id="SSF46955">
    <property type="entry name" value="Putative DNA-binding domain"/>
    <property type="match status" value="1"/>
</dbReference>
<dbReference type="GeneID" id="77168169"/>
<dbReference type="PROSITE" id="PS50937">
    <property type="entry name" value="HTH_MERR_2"/>
    <property type="match status" value="1"/>
</dbReference>
<evidence type="ECO:0000256" key="1">
    <source>
        <dbReference type="ARBA" id="ARBA00023125"/>
    </source>
</evidence>
<organism evidence="5 6">
    <name type="scientific">Arcanobacterium phocae</name>
    <dbReference type="NCBI Taxonomy" id="131112"/>
    <lineage>
        <taxon>Bacteria</taxon>
        <taxon>Bacillati</taxon>
        <taxon>Actinomycetota</taxon>
        <taxon>Actinomycetes</taxon>
        <taxon>Actinomycetales</taxon>
        <taxon>Actinomycetaceae</taxon>
        <taxon>Arcanobacterium</taxon>
    </lineage>
</organism>
<sequence length="224" mass="25307">MSKVSNSAPIFTVSVAAELAGMHAQTVRQYDRLGLVVAKRTRGGGRRYSLHDVDRLTEIQRLSQEEGINLAGIARIFELRDELAKMSRAKSVIEQQLIDLRNEHVAMQEHMRNQRERKERVIAVNSSGKVEASGSIESLRRTLRAVREDERNRSSQTATSPDIHNQSSAVVPSPQQLDWLMELLEQHMLERLGHRQANLVTSRREAENKTIDANGILDVSEILP</sequence>
<feature type="compositionally biased region" description="Polar residues" evidence="3">
    <location>
        <begin position="154"/>
        <end position="170"/>
    </location>
</feature>
<dbReference type="AlphaFoldDB" id="A0A1H2LB19"/>
<keyword evidence="5" id="KW-0346">Stress response</keyword>
<name>A0A1H2LB19_9ACTO</name>
<dbReference type="InterPro" id="IPR009061">
    <property type="entry name" value="DNA-bd_dom_put_sf"/>
</dbReference>
<dbReference type="InterPro" id="IPR000551">
    <property type="entry name" value="MerR-type_HTH_dom"/>
</dbReference>
<dbReference type="Pfam" id="PF13411">
    <property type="entry name" value="MerR_1"/>
    <property type="match status" value="1"/>
</dbReference>
<dbReference type="RefSeq" id="WP_091278993.1">
    <property type="nucleotide sequence ID" value="NZ_JABAPH010000006.1"/>
</dbReference>
<dbReference type="PANTHER" id="PTHR30204">
    <property type="entry name" value="REDOX-CYCLING DRUG-SENSING TRANSCRIPTIONAL ACTIVATOR SOXR"/>
    <property type="match status" value="1"/>
</dbReference>
<dbReference type="Gene3D" id="1.10.1660.10">
    <property type="match status" value="1"/>
</dbReference>
<evidence type="ECO:0000256" key="2">
    <source>
        <dbReference type="SAM" id="Coils"/>
    </source>
</evidence>
<feature type="region of interest" description="Disordered" evidence="3">
    <location>
        <begin position="144"/>
        <end position="170"/>
    </location>
</feature>
<evidence type="ECO:0000256" key="3">
    <source>
        <dbReference type="SAM" id="MobiDB-lite"/>
    </source>
</evidence>
<keyword evidence="6" id="KW-1185">Reference proteome</keyword>
<dbReference type="OrthoDB" id="5345718at2"/>
<dbReference type="GO" id="GO:0003700">
    <property type="term" value="F:DNA-binding transcription factor activity"/>
    <property type="evidence" value="ECO:0007669"/>
    <property type="project" value="InterPro"/>
</dbReference>
<dbReference type="InterPro" id="IPR047057">
    <property type="entry name" value="MerR_fam"/>
</dbReference>
<dbReference type="CDD" id="cd04766">
    <property type="entry name" value="HTH_HspR"/>
    <property type="match status" value="1"/>
</dbReference>
<feature type="coiled-coil region" evidence="2">
    <location>
        <begin position="83"/>
        <end position="117"/>
    </location>
</feature>
<evidence type="ECO:0000313" key="5">
    <source>
        <dbReference type="EMBL" id="SDU78002.1"/>
    </source>
</evidence>
<accession>A0A1H2LB19</accession>
<dbReference type="SMART" id="SM00422">
    <property type="entry name" value="HTH_MERR"/>
    <property type="match status" value="1"/>
</dbReference>
<gene>
    <name evidence="5" type="ORF">SAMN04489737_0278</name>
</gene>
<protein>
    <submittedName>
        <fullName evidence="5">MerR family transcriptional regulator, heat shock protein HspR</fullName>
    </submittedName>
</protein>
<dbReference type="STRING" id="131112.SAMN04489737_0278"/>
<feature type="domain" description="HTH merR-type" evidence="4">
    <location>
        <begin position="10"/>
        <end position="79"/>
    </location>
</feature>
<evidence type="ECO:0000259" key="4">
    <source>
        <dbReference type="PROSITE" id="PS50937"/>
    </source>
</evidence>
<keyword evidence="2" id="KW-0175">Coiled coil</keyword>
<dbReference type="Proteomes" id="UP000214355">
    <property type="component" value="Chromosome I"/>
</dbReference>
<evidence type="ECO:0000313" key="6">
    <source>
        <dbReference type="Proteomes" id="UP000214355"/>
    </source>
</evidence>